<dbReference type="Proteomes" id="UP000790377">
    <property type="component" value="Unassembled WGS sequence"/>
</dbReference>
<dbReference type="EMBL" id="MU268472">
    <property type="protein sequence ID" value="KAH7904442.1"/>
    <property type="molecule type" value="Genomic_DNA"/>
</dbReference>
<organism evidence="1 2">
    <name type="scientific">Hygrophoropsis aurantiaca</name>
    <dbReference type="NCBI Taxonomy" id="72124"/>
    <lineage>
        <taxon>Eukaryota</taxon>
        <taxon>Fungi</taxon>
        <taxon>Dikarya</taxon>
        <taxon>Basidiomycota</taxon>
        <taxon>Agaricomycotina</taxon>
        <taxon>Agaricomycetes</taxon>
        <taxon>Agaricomycetidae</taxon>
        <taxon>Boletales</taxon>
        <taxon>Coniophorineae</taxon>
        <taxon>Hygrophoropsidaceae</taxon>
        <taxon>Hygrophoropsis</taxon>
    </lineage>
</organism>
<proteinExistence type="predicted"/>
<evidence type="ECO:0000313" key="1">
    <source>
        <dbReference type="EMBL" id="KAH7904442.1"/>
    </source>
</evidence>
<reference evidence="1" key="1">
    <citation type="journal article" date="2021" name="New Phytol.">
        <title>Evolutionary innovations through gain and loss of genes in the ectomycorrhizal Boletales.</title>
        <authorList>
            <person name="Wu G."/>
            <person name="Miyauchi S."/>
            <person name="Morin E."/>
            <person name="Kuo A."/>
            <person name="Drula E."/>
            <person name="Varga T."/>
            <person name="Kohler A."/>
            <person name="Feng B."/>
            <person name="Cao Y."/>
            <person name="Lipzen A."/>
            <person name="Daum C."/>
            <person name="Hundley H."/>
            <person name="Pangilinan J."/>
            <person name="Johnson J."/>
            <person name="Barry K."/>
            <person name="LaButti K."/>
            <person name="Ng V."/>
            <person name="Ahrendt S."/>
            <person name="Min B."/>
            <person name="Choi I.G."/>
            <person name="Park H."/>
            <person name="Plett J.M."/>
            <person name="Magnuson J."/>
            <person name="Spatafora J.W."/>
            <person name="Nagy L.G."/>
            <person name="Henrissat B."/>
            <person name="Grigoriev I.V."/>
            <person name="Yang Z.L."/>
            <person name="Xu J."/>
            <person name="Martin F.M."/>
        </authorList>
    </citation>
    <scope>NUCLEOTIDE SEQUENCE</scope>
    <source>
        <strain evidence="1">ATCC 28755</strain>
    </source>
</reference>
<name>A0ACB7ZUW8_9AGAM</name>
<accession>A0ACB7ZUW8</accession>
<keyword evidence="2" id="KW-1185">Reference proteome</keyword>
<sequence length="332" mass="37171">MIVLKAEDVLVCVLLLVRTRSALRRRSPSASGCGGRRECVTRWDDGDLRGREAQAEAAATGSSQRDEEQDQTCRGNQSISTIALAGYGAPLLQEPSIPPASSFSGARFSSLSPSHYSKNKVLKMPTSYYGYMIPRDLIYEFGKSSDPKYTEEDHEGTAMSAHIKKMCWHQTAGKVLQKCRGTGLKSRWVIVIDPEDPSRDWFMIATMFGGPTGDNRESEVPLYPGHPTEEELRPLKELFGSDASLVMSEIRYSYPQSWRVAVRWSSVRASYELAIYIVKSDEADEEKRNMTHAAKTKFEPATTENYNTAEGCTEWINLARCTGMSQTYLYDP</sequence>
<comment type="caution">
    <text evidence="1">The sequence shown here is derived from an EMBL/GenBank/DDBJ whole genome shotgun (WGS) entry which is preliminary data.</text>
</comment>
<protein>
    <submittedName>
        <fullName evidence="1">Uncharacterized protein</fullName>
    </submittedName>
</protein>
<evidence type="ECO:0000313" key="2">
    <source>
        <dbReference type="Proteomes" id="UP000790377"/>
    </source>
</evidence>
<gene>
    <name evidence="1" type="ORF">BJ138DRAFT_1184065</name>
</gene>